<keyword evidence="9" id="KW-1185">Reference proteome</keyword>
<keyword evidence="5 7" id="KW-1133">Transmembrane helix</keyword>
<dbReference type="EMBL" id="CP054475">
    <property type="protein sequence ID" value="UXD87283.1"/>
    <property type="molecule type" value="Genomic_DNA"/>
</dbReference>
<dbReference type="NCBIfam" id="TIGR00937">
    <property type="entry name" value="2A51"/>
    <property type="match status" value="1"/>
</dbReference>
<dbReference type="InterPro" id="IPR014047">
    <property type="entry name" value="Chr_Tranpt_l_chain"/>
</dbReference>
<evidence type="ECO:0000256" key="1">
    <source>
        <dbReference type="ARBA" id="ARBA00004651"/>
    </source>
</evidence>
<dbReference type="PANTHER" id="PTHR33567:SF3">
    <property type="entry name" value="CHROMATE ION TRANSPORTER (EUROFUNG)"/>
    <property type="match status" value="1"/>
</dbReference>
<dbReference type="Pfam" id="PF02417">
    <property type="entry name" value="Chromate_transp"/>
    <property type="match status" value="2"/>
</dbReference>
<dbReference type="PANTHER" id="PTHR33567">
    <property type="entry name" value="CHROMATE ION TRANSPORTER (EUROFUNG)"/>
    <property type="match status" value="1"/>
</dbReference>
<dbReference type="InterPro" id="IPR003370">
    <property type="entry name" value="Chromate_transpt"/>
</dbReference>
<gene>
    <name evidence="8" type="primary">chrA</name>
    <name evidence="8" type="ORF">HUF19_07500</name>
</gene>
<dbReference type="Proteomes" id="UP001065322">
    <property type="component" value="Chromosome"/>
</dbReference>
<evidence type="ECO:0000256" key="6">
    <source>
        <dbReference type="ARBA" id="ARBA00023136"/>
    </source>
</evidence>
<organism evidence="8 9">
    <name type="scientific">Thalassolituus hydrocarboniclasticus</name>
    <dbReference type="NCBI Taxonomy" id="2742796"/>
    <lineage>
        <taxon>Bacteria</taxon>
        <taxon>Pseudomonadati</taxon>
        <taxon>Pseudomonadota</taxon>
        <taxon>Gammaproteobacteria</taxon>
        <taxon>Oceanospirillales</taxon>
        <taxon>Oceanospirillaceae</taxon>
        <taxon>Thalassolituus</taxon>
    </lineage>
</organism>
<keyword evidence="4 7" id="KW-0812">Transmembrane</keyword>
<comment type="similarity">
    <text evidence="2">Belongs to the chromate ion transporter (CHR) (TC 2.A.51) family.</text>
</comment>
<accession>A0ABY6A900</accession>
<proteinExistence type="inferred from homology"/>
<feature type="transmembrane region" description="Helical" evidence="7">
    <location>
        <begin position="130"/>
        <end position="154"/>
    </location>
</feature>
<feature type="transmembrane region" description="Helical" evidence="7">
    <location>
        <begin position="34"/>
        <end position="52"/>
    </location>
</feature>
<feature type="transmembrane region" description="Helical" evidence="7">
    <location>
        <begin position="325"/>
        <end position="346"/>
    </location>
</feature>
<feature type="transmembrane region" description="Helical" evidence="7">
    <location>
        <begin position="166"/>
        <end position="196"/>
    </location>
</feature>
<keyword evidence="3" id="KW-1003">Cell membrane</keyword>
<evidence type="ECO:0000256" key="5">
    <source>
        <dbReference type="ARBA" id="ARBA00022989"/>
    </source>
</evidence>
<evidence type="ECO:0000256" key="3">
    <source>
        <dbReference type="ARBA" id="ARBA00022475"/>
    </source>
</evidence>
<evidence type="ECO:0000313" key="9">
    <source>
        <dbReference type="Proteomes" id="UP001065322"/>
    </source>
</evidence>
<comment type="subcellular location">
    <subcellularLocation>
        <location evidence="1">Cell membrane</location>
        <topology evidence="1">Multi-pass membrane protein</topology>
    </subcellularLocation>
</comment>
<feature type="transmembrane region" description="Helical" evidence="7">
    <location>
        <begin position="225"/>
        <end position="246"/>
    </location>
</feature>
<reference evidence="9" key="1">
    <citation type="submission" date="2020-06" db="EMBL/GenBank/DDBJ databases">
        <title>Thalassolituus marinus alknpb1M-1, a hydrocarbon-degrading bacterium isolated from the deep-sea overlying water using an in-situ strategy from the South China Sea basin.</title>
        <authorList>
            <person name="Dong C."/>
            <person name="Chen Y."/>
            <person name="Shao Z."/>
        </authorList>
    </citation>
    <scope>NUCLEOTIDE SEQUENCE [LARGE SCALE GENOMIC DNA]</scope>
    <source>
        <strain evidence="9">alknpb1M-1</strain>
    </source>
</reference>
<dbReference type="RefSeq" id="WP_260999206.1">
    <property type="nucleotide sequence ID" value="NZ_CP054475.1"/>
</dbReference>
<feature type="transmembrane region" description="Helical" evidence="7">
    <location>
        <begin position="294"/>
        <end position="313"/>
    </location>
</feature>
<evidence type="ECO:0000256" key="2">
    <source>
        <dbReference type="ARBA" id="ARBA00005262"/>
    </source>
</evidence>
<protein>
    <submittedName>
        <fullName evidence="8">Chromate efflux transporter</fullName>
    </submittedName>
</protein>
<feature type="transmembrane region" description="Helical" evidence="7">
    <location>
        <begin position="366"/>
        <end position="396"/>
    </location>
</feature>
<sequence length="420" mass="44888">MTTPAKKSVTASPGLRTERPETFHIQLWNVFRRFFWLGCISFGGPAAHLGYFQRVFVQRLQWLSAEHYAQLVALAQFLPGPASSQVGFAIGMQRAGVAGGISAFIAFTLPSFLLMLALAGGLHTLLTYHWFPALIHGLKLLAVMIVADATLSMAKTFCSTAFSRVLMLLTAVALWLTPLPVWLLLSLAAFGGWIYARWQGSRLADSAGQAEQQVQPFQSYPGKRLVLIIGLLLWAGLYLLSHLFSLNETADAMGIFAAFYQTGSLVFGGGHVVLPLVQQQFAGLLTAETLLTGYGAAQLVPGPMFTFATFLGAELLPDARVNGALLATLGVFLPGFILLVALQPLWSQWLVKPGLKHALTGVNAAVTGLLLATLVTPVASSSLLSGADAVFVIAGFIALRRKALNVIGLIPLALGFGLLT</sequence>
<evidence type="ECO:0000313" key="8">
    <source>
        <dbReference type="EMBL" id="UXD87283.1"/>
    </source>
</evidence>
<feature type="transmembrane region" description="Helical" evidence="7">
    <location>
        <begin position="253"/>
        <end position="274"/>
    </location>
</feature>
<feature type="transmembrane region" description="Helical" evidence="7">
    <location>
        <begin position="403"/>
        <end position="419"/>
    </location>
</feature>
<feature type="transmembrane region" description="Helical" evidence="7">
    <location>
        <begin position="95"/>
        <end position="118"/>
    </location>
</feature>
<name>A0ABY6A900_9GAMM</name>
<dbReference type="PIRSF" id="PIRSF004810">
    <property type="entry name" value="ChrA"/>
    <property type="match status" value="1"/>
</dbReference>
<evidence type="ECO:0000256" key="7">
    <source>
        <dbReference type="SAM" id="Phobius"/>
    </source>
</evidence>
<evidence type="ECO:0000256" key="4">
    <source>
        <dbReference type="ARBA" id="ARBA00022692"/>
    </source>
</evidence>
<keyword evidence="6 7" id="KW-0472">Membrane</keyword>